<feature type="transmembrane region" description="Helical" evidence="2">
    <location>
        <begin position="671"/>
        <end position="693"/>
    </location>
</feature>
<evidence type="ECO:0000256" key="1">
    <source>
        <dbReference type="PROSITE-ProRule" id="PRU00221"/>
    </source>
</evidence>
<feature type="repeat" description="WD" evidence="1">
    <location>
        <begin position="1039"/>
        <end position="1071"/>
    </location>
</feature>
<keyword evidence="5" id="KW-1185">Reference proteome</keyword>
<evidence type="ECO:0000313" key="4">
    <source>
        <dbReference type="EMBL" id="WSD17352.1"/>
    </source>
</evidence>
<dbReference type="RefSeq" id="WP_326760514.1">
    <property type="nucleotide sequence ID" value="NZ_CP109135.1"/>
</dbReference>
<feature type="transmembrane region" description="Helical" evidence="2">
    <location>
        <begin position="494"/>
        <end position="519"/>
    </location>
</feature>
<keyword evidence="2" id="KW-0472">Membrane</keyword>
<dbReference type="EMBL" id="CP109135">
    <property type="protein sequence ID" value="WSD17352.1"/>
    <property type="molecule type" value="Genomic_DNA"/>
</dbReference>
<evidence type="ECO:0000259" key="3">
    <source>
        <dbReference type="PROSITE" id="PS50837"/>
    </source>
</evidence>
<feature type="transmembrane region" description="Helical" evidence="2">
    <location>
        <begin position="26"/>
        <end position="45"/>
    </location>
</feature>
<dbReference type="Pfam" id="PF00400">
    <property type="entry name" value="WD40"/>
    <property type="match status" value="2"/>
</dbReference>
<name>A0ABZ1HFH1_STRPH</name>
<dbReference type="InterPro" id="IPR015943">
    <property type="entry name" value="WD40/YVTN_repeat-like_dom_sf"/>
</dbReference>
<evidence type="ECO:0000313" key="5">
    <source>
        <dbReference type="Proteomes" id="UP001340816"/>
    </source>
</evidence>
<feature type="transmembrane region" description="Helical" evidence="2">
    <location>
        <begin position="453"/>
        <end position="473"/>
    </location>
</feature>
<reference evidence="4 5" key="1">
    <citation type="submission" date="2022-10" db="EMBL/GenBank/DDBJ databases">
        <title>The complete genomes of actinobacterial strains from the NBC collection.</title>
        <authorList>
            <person name="Joergensen T.S."/>
            <person name="Alvarez Arevalo M."/>
            <person name="Sterndorff E.B."/>
            <person name="Faurdal D."/>
            <person name="Vuksanovic O."/>
            <person name="Mourched A.-S."/>
            <person name="Charusanti P."/>
            <person name="Shaw S."/>
            <person name="Blin K."/>
            <person name="Weber T."/>
        </authorList>
    </citation>
    <scope>NUCLEOTIDE SEQUENCE [LARGE SCALE GENOMIC DNA]</scope>
    <source>
        <strain evidence="4 5">NBC 01752</strain>
    </source>
</reference>
<dbReference type="Gene3D" id="2.130.10.10">
    <property type="entry name" value="YVTN repeat-like/Quinoprotein amine dehydrogenase"/>
    <property type="match status" value="1"/>
</dbReference>
<dbReference type="SMART" id="SM00320">
    <property type="entry name" value="WD40"/>
    <property type="match status" value="2"/>
</dbReference>
<keyword evidence="2" id="KW-0812">Transmembrane</keyword>
<proteinExistence type="predicted"/>
<accession>A0ABZ1HFH1</accession>
<dbReference type="InterPro" id="IPR011047">
    <property type="entry name" value="Quinoprotein_ADH-like_sf"/>
</dbReference>
<feature type="transmembrane region" description="Helical" evidence="2">
    <location>
        <begin position="539"/>
        <end position="559"/>
    </location>
</feature>
<keyword evidence="2" id="KW-1133">Transmembrane helix</keyword>
<dbReference type="PROSITE" id="PS50082">
    <property type="entry name" value="WD_REPEATS_2"/>
    <property type="match status" value="1"/>
</dbReference>
<dbReference type="SUPFAM" id="SSF50998">
    <property type="entry name" value="Quinoprotein alcohol dehydrogenase-like"/>
    <property type="match status" value="1"/>
</dbReference>
<feature type="transmembrane region" description="Helical" evidence="2">
    <location>
        <begin position="419"/>
        <end position="441"/>
    </location>
</feature>
<keyword evidence="1" id="KW-0853">WD repeat</keyword>
<dbReference type="PROSITE" id="PS50294">
    <property type="entry name" value="WD_REPEATS_REGION"/>
    <property type="match status" value="1"/>
</dbReference>
<feature type="transmembrane region" description="Helical" evidence="2">
    <location>
        <begin position="644"/>
        <end position="664"/>
    </location>
</feature>
<sequence>MGLAFVGLATAILVSGDNDADNQLATVASLFVGIASLLVALTDFFRQEPSPSDPAAYADDLALTIRAQWLEEAESRRLRDPRVLPLVWTTTSRPVADEPRPGAAGGRVLRVRLDGRLDGRFDEVIAQLASGYGRLAGGRLVVIGEPGAGKTVLALLLALGLLGTREPGDPVPVLLPVSSWDPVRERLDDWIVRTLALPYYNGRPEIPRTLLTHGLLVPVLDGLDEIPESARRSAIRGINNAIGGERPVVVTCRATEYEDLIRGGAPTLRRTPVVEISPVPPGDVVAYLREVDWPPGTDWSQVFARLHAEPRGPLAAALSTPLMVTSARLVYQRGGGDPGELLHGERFDCRYAVEDHLMHRLVDAAYAPDPALPEETRGQGRWTAEQARGWLTFLACHLHDHRERDLAWWQMSERLLSRWAGPMVGVGAGGALALASVTVIAVSGTEGVYARNLALTALIFGGAFALLCTMLWYATAGRPPGRLSLTLAGSIRRLWRGFGSGVALAGLSVLPVLAATAVINALPLRGFAVVELYCRMFMVAVWLAVVVGLALAAHNWLNAPPARAARSSPAETLAQDRRSAVTGALLAGLVVGTITLPSWYAGVLSGALLPRLLTGWMGWPGEGRVARLASRMEDELRGLFNDDVVVMVCLSVLTGVVFALLVLLTRAWPRFLLLSALLALRGQLPWRLMAFLADARRRELLRQSSGTYQFRHVRLQEALAGDLEQGEEQWAGGAAPAGVGRRVLLAGGAVAAVGVLSAVSWTAPRDMSRRVSLASPGFAGMAFQPGSHLLFARESSGQAWLWDADRRHRMPLPGLSVPGPVTFDSGGRLLTMDPVTGGMSFRTVSGGVVPEDGWTSVQADLLRLVLRPDEGELVVFLDVGARGESSGPMVEVRPVDARGRVKEPPEGPQEIAYLTVDLAVLKHGDIAVLTEWGEIWRYRFPDFTAGTRPLPRGLSSDLQGKPRAMEVSSYDGSITVLGSKASELWRGDGRDRVWKPVLPLTAASAAAFSPAGPLLATGDDSGLVRLWSTDAHRRPPKELTGHTGRITSACFSSDGQWLATASDDGTVRLWDDLHLP</sequence>
<feature type="domain" description="NACHT" evidence="3">
    <location>
        <begin position="138"/>
        <end position="226"/>
    </location>
</feature>
<dbReference type="SUPFAM" id="SSF52540">
    <property type="entry name" value="P-loop containing nucleoside triphosphate hydrolases"/>
    <property type="match status" value="1"/>
</dbReference>
<dbReference type="Pfam" id="PF05729">
    <property type="entry name" value="NACHT"/>
    <property type="match status" value="1"/>
</dbReference>
<gene>
    <name evidence="4" type="ORF">OHB35_31240</name>
</gene>
<dbReference type="InterPro" id="IPR001680">
    <property type="entry name" value="WD40_rpt"/>
</dbReference>
<dbReference type="InterPro" id="IPR007111">
    <property type="entry name" value="NACHT_NTPase"/>
</dbReference>
<feature type="transmembrane region" description="Helical" evidence="2">
    <location>
        <begin position="580"/>
        <end position="600"/>
    </location>
</feature>
<organism evidence="4 5">
    <name type="scientific">Streptomyces phaeochromogenes</name>
    <dbReference type="NCBI Taxonomy" id="1923"/>
    <lineage>
        <taxon>Bacteria</taxon>
        <taxon>Bacillati</taxon>
        <taxon>Actinomycetota</taxon>
        <taxon>Actinomycetes</taxon>
        <taxon>Kitasatosporales</taxon>
        <taxon>Streptomycetaceae</taxon>
        <taxon>Streptomyces</taxon>
        <taxon>Streptomyces phaeochromogenes group</taxon>
    </lineage>
</organism>
<dbReference type="Gene3D" id="3.40.50.300">
    <property type="entry name" value="P-loop containing nucleotide triphosphate hydrolases"/>
    <property type="match status" value="1"/>
</dbReference>
<dbReference type="InterPro" id="IPR027417">
    <property type="entry name" value="P-loop_NTPase"/>
</dbReference>
<protein>
    <submittedName>
        <fullName evidence="4">NACHT domain-containing protein</fullName>
    </submittedName>
</protein>
<dbReference type="PANTHER" id="PTHR19879">
    <property type="entry name" value="TRANSCRIPTION INITIATION FACTOR TFIID"/>
    <property type="match status" value="1"/>
</dbReference>
<dbReference type="PROSITE" id="PS50837">
    <property type="entry name" value="NACHT"/>
    <property type="match status" value="1"/>
</dbReference>
<dbReference type="Proteomes" id="UP001340816">
    <property type="component" value="Chromosome"/>
</dbReference>
<evidence type="ECO:0000256" key="2">
    <source>
        <dbReference type="SAM" id="Phobius"/>
    </source>
</evidence>
<dbReference type="PANTHER" id="PTHR19879:SF9">
    <property type="entry name" value="TRANSCRIPTION INITIATION FACTOR TFIID SUBUNIT 5"/>
    <property type="match status" value="1"/>
</dbReference>